<dbReference type="InterPro" id="IPR015943">
    <property type="entry name" value="WD40/YVTN_repeat-like_dom_sf"/>
</dbReference>
<name>A0A8H9I6A3_9GAMM</name>
<dbReference type="NCBIfam" id="NF038015">
    <property type="entry name" value="AztD"/>
    <property type="match status" value="1"/>
</dbReference>
<protein>
    <recommendedName>
        <fullName evidence="4">Zinc transport system substrate-binding protein</fullName>
    </recommendedName>
</protein>
<comment type="caution">
    <text evidence="2">The sequence shown here is derived from an EMBL/GenBank/DDBJ whole genome shotgun (WGS) entry which is preliminary data.</text>
</comment>
<evidence type="ECO:0008006" key="4">
    <source>
        <dbReference type="Google" id="ProtNLM"/>
    </source>
</evidence>
<dbReference type="InterPro" id="IPR011044">
    <property type="entry name" value="Quino_amine_DH_bsu"/>
</dbReference>
<evidence type="ECO:0000313" key="3">
    <source>
        <dbReference type="Proteomes" id="UP000623776"/>
    </source>
</evidence>
<keyword evidence="3" id="KW-1185">Reference proteome</keyword>
<dbReference type="AlphaFoldDB" id="A0A8H9I6A3"/>
<accession>A0A8H9I6A3</accession>
<proteinExistence type="predicted"/>
<dbReference type="Proteomes" id="UP000623776">
    <property type="component" value="Unassembled WGS sequence"/>
</dbReference>
<feature type="signal peptide" evidence="1">
    <location>
        <begin position="1"/>
        <end position="24"/>
    </location>
</feature>
<dbReference type="InterPro" id="IPR047697">
    <property type="entry name" value="AztD-like"/>
</dbReference>
<dbReference type="Gene3D" id="2.130.10.10">
    <property type="entry name" value="YVTN repeat-like/Quinoprotein amine dehydrogenase"/>
    <property type="match status" value="2"/>
</dbReference>
<feature type="chain" id="PRO_5034954793" description="Zinc transport system substrate-binding protein" evidence="1">
    <location>
        <begin position="25"/>
        <end position="416"/>
    </location>
</feature>
<dbReference type="EMBL" id="BMXN01000036">
    <property type="protein sequence ID" value="GGW41077.1"/>
    <property type="molecule type" value="Genomic_DNA"/>
</dbReference>
<evidence type="ECO:0000313" key="2">
    <source>
        <dbReference type="EMBL" id="GGW41077.1"/>
    </source>
</evidence>
<reference evidence="3" key="1">
    <citation type="journal article" date="2019" name="Int. J. Syst. Evol. Microbiol.">
        <title>The Global Catalogue of Microorganisms (GCM) 10K type strain sequencing project: providing services to taxonomists for standard genome sequencing and annotation.</title>
        <authorList>
            <consortium name="The Broad Institute Genomics Platform"/>
            <consortium name="The Broad Institute Genome Sequencing Center for Infectious Disease"/>
            <person name="Wu L."/>
            <person name="Ma J."/>
        </authorList>
    </citation>
    <scope>NUCLEOTIDE SEQUENCE [LARGE SCALE GENOMIC DNA]</scope>
    <source>
        <strain evidence="3">KCTC 22154</strain>
    </source>
</reference>
<sequence length="416" mass="44461">MTPMFVGKALTALAFAVGSAAVQAHDHSHSHSHSHGDDENVTAWRLVVADQQDAVVHVIDATEKSLLDTFELEGPAALHRTRSGEAVFAVQGAANTVSVINTGIAFHDHGDHADIEVADPALLSTVLEGERPAHFVERQGYIAQWFDGEDEARLFTESSLLADSPEIRTVPVEAAHHGVAVPFHQHAVVTVVNPEDASQRPVSAKVLDSDGNLVGDEVACPGLHGSAGSGSLYALACHTGLLLIATEDGTPQITHLPYPSSLPEGSASTLLGGTGLQYFLGNYGPDRVLLVDPTEGEEGFQLVQLPTRRVHFAVDPIRARYAYVFTEDGQLHQLDVLNGELTQSLRLTEPYSMDGHWNDPRPRIAVAGEHIVVTDPATETLHFVSAETFEKVDEMALEGKPFNIVAVGGTGVSHGH</sequence>
<organism evidence="2 3">
    <name type="scientific">Vreelandella hamiltonii</name>
    <dbReference type="NCBI Taxonomy" id="502829"/>
    <lineage>
        <taxon>Bacteria</taxon>
        <taxon>Pseudomonadati</taxon>
        <taxon>Pseudomonadota</taxon>
        <taxon>Gammaproteobacteria</taxon>
        <taxon>Oceanospirillales</taxon>
        <taxon>Halomonadaceae</taxon>
        <taxon>Vreelandella</taxon>
    </lineage>
</organism>
<dbReference type="RefSeq" id="WP_189464248.1">
    <property type="nucleotide sequence ID" value="NZ_BMXN01000036.1"/>
</dbReference>
<dbReference type="SUPFAM" id="SSF50969">
    <property type="entry name" value="YVTN repeat-like/Quinoprotein amine dehydrogenase"/>
    <property type="match status" value="1"/>
</dbReference>
<evidence type="ECO:0000256" key="1">
    <source>
        <dbReference type="SAM" id="SignalP"/>
    </source>
</evidence>
<gene>
    <name evidence="2" type="ORF">GCM10007157_34600</name>
</gene>
<keyword evidence="1" id="KW-0732">Signal</keyword>